<dbReference type="Gene3D" id="3.40.50.150">
    <property type="entry name" value="Vaccinia Virus protein VP39"/>
    <property type="match status" value="1"/>
</dbReference>
<dbReference type="AlphaFoldDB" id="N4WU19"/>
<dbReference type="InterPro" id="IPR029063">
    <property type="entry name" value="SAM-dependent_MTases_sf"/>
</dbReference>
<dbReference type="EMBL" id="APML01000013">
    <property type="protein sequence ID" value="ENH97855.1"/>
    <property type="molecule type" value="Genomic_DNA"/>
</dbReference>
<sequence>MKQNVGTEEAVKRWDAFADKYSQNHTEQGDLHKEVFLNPTLFSLMGNVNNKKVLDAGCGEGYLSRILSKSGATVTAVDYSPRMIEIALGRTPKDLLIDFRQGNCEDLINLEDKSFDLIVSNMVIQDLANYEKAFQEMYRLLVNEGTFIFSILHPCFVTPECGWEKTESGEKLHWNVDKYFYEGAYEQGLGDKEKMLFFHRTLTSYINTLIKTGFVLEGIIEPKPSTEMLKKYPSFEEDFRCADFIVFKLKKNEVTSSIISSLTL</sequence>
<dbReference type="PATRIC" id="fig|1308866.3.peg.669"/>
<organism evidence="2 3">
    <name type="scientific">Gracilibacillus halophilus YIM-C55.5</name>
    <dbReference type="NCBI Taxonomy" id="1308866"/>
    <lineage>
        <taxon>Bacteria</taxon>
        <taxon>Bacillati</taxon>
        <taxon>Bacillota</taxon>
        <taxon>Bacilli</taxon>
        <taxon>Bacillales</taxon>
        <taxon>Bacillaceae</taxon>
        <taxon>Gracilibacillus</taxon>
    </lineage>
</organism>
<gene>
    <name evidence="2" type="ORF">J416_03296</name>
</gene>
<comment type="caution">
    <text evidence="2">The sequence shown here is derived from an EMBL/GenBank/DDBJ whole genome shotgun (WGS) entry which is preliminary data.</text>
</comment>
<accession>N4WU19</accession>
<proteinExistence type="predicted"/>
<reference evidence="2 3" key="1">
    <citation type="submission" date="2013-03" db="EMBL/GenBank/DDBJ databases">
        <title>Draft genome sequence of Gracibacillus halophilus YIM-C55.5, a moderately halophilic and thermophilic organism from the Xiaochaidamu salt lake.</title>
        <authorList>
            <person name="Sugumar T."/>
            <person name="Polireddy D.R."/>
            <person name="Antony A."/>
            <person name="Madhava Y.R."/>
            <person name="Sivakumar N."/>
        </authorList>
    </citation>
    <scope>NUCLEOTIDE SEQUENCE [LARGE SCALE GENOMIC DNA]</scope>
    <source>
        <strain evidence="2 3">YIM-C55.5</strain>
    </source>
</reference>
<protein>
    <recommendedName>
        <fullName evidence="1">Methyltransferase type 11 domain-containing protein</fullName>
    </recommendedName>
</protein>
<keyword evidence="3" id="KW-1185">Reference proteome</keyword>
<evidence type="ECO:0000313" key="2">
    <source>
        <dbReference type="EMBL" id="ENH97855.1"/>
    </source>
</evidence>
<dbReference type="Proteomes" id="UP000012283">
    <property type="component" value="Unassembled WGS sequence"/>
</dbReference>
<dbReference type="OrthoDB" id="9791837at2"/>
<dbReference type="PANTHER" id="PTHR43861">
    <property type="entry name" value="TRANS-ACONITATE 2-METHYLTRANSFERASE-RELATED"/>
    <property type="match status" value="1"/>
</dbReference>
<evidence type="ECO:0000313" key="3">
    <source>
        <dbReference type="Proteomes" id="UP000012283"/>
    </source>
</evidence>
<name>N4WU19_9BACI</name>
<dbReference type="InterPro" id="IPR013216">
    <property type="entry name" value="Methyltransf_11"/>
</dbReference>
<dbReference type="CDD" id="cd02440">
    <property type="entry name" value="AdoMet_MTases"/>
    <property type="match status" value="1"/>
</dbReference>
<dbReference type="Pfam" id="PF08241">
    <property type="entry name" value="Methyltransf_11"/>
    <property type="match status" value="1"/>
</dbReference>
<feature type="domain" description="Methyltransferase type 11" evidence="1">
    <location>
        <begin position="54"/>
        <end position="149"/>
    </location>
</feature>
<dbReference type="PANTHER" id="PTHR43861:SF1">
    <property type="entry name" value="TRANS-ACONITATE 2-METHYLTRANSFERASE"/>
    <property type="match status" value="1"/>
</dbReference>
<evidence type="ECO:0000259" key="1">
    <source>
        <dbReference type="Pfam" id="PF08241"/>
    </source>
</evidence>
<dbReference type="eggNOG" id="COG2226">
    <property type="taxonomic scope" value="Bacteria"/>
</dbReference>
<dbReference type="SUPFAM" id="SSF53335">
    <property type="entry name" value="S-adenosyl-L-methionine-dependent methyltransferases"/>
    <property type="match status" value="1"/>
</dbReference>
<dbReference type="STRING" id="1308866.J416_03296"/>
<dbReference type="RefSeq" id="WP_003464524.1">
    <property type="nucleotide sequence ID" value="NZ_APML01000013.1"/>
</dbReference>
<dbReference type="GO" id="GO:0008757">
    <property type="term" value="F:S-adenosylmethionine-dependent methyltransferase activity"/>
    <property type="evidence" value="ECO:0007669"/>
    <property type="project" value="InterPro"/>
</dbReference>